<evidence type="ECO:0000313" key="4">
    <source>
        <dbReference type="Proteomes" id="UP000284416"/>
    </source>
</evidence>
<comment type="caution">
    <text evidence="3">The sequence shown here is derived from an EMBL/GenBank/DDBJ whole genome shotgun (WGS) entry which is preliminary data.</text>
</comment>
<dbReference type="CDD" id="cd06127">
    <property type="entry name" value="DEDDh"/>
    <property type="match status" value="1"/>
</dbReference>
<dbReference type="InterPro" id="IPR012337">
    <property type="entry name" value="RNaseH-like_sf"/>
</dbReference>
<feature type="compositionally biased region" description="Polar residues" evidence="1">
    <location>
        <begin position="202"/>
        <end position="218"/>
    </location>
</feature>
<dbReference type="RefSeq" id="WP_118919734.1">
    <property type="nucleotide sequence ID" value="NZ_QWEG01000003.1"/>
</dbReference>
<feature type="domain" description="Exonuclease" evidence="2">
    <location>
        <begin position="8"/>
        <end position="178"/>
    </location>
</feature>
<protein>
    <submittedName>
        <fullName evidence="3">DNA polymerase III subunit epsilon</fullName>
    </submittedName>
</protein>
<dbReference type="Proteomes" id="UP000284416">
    <property type="component" value="Unassembled WGS sequence"/>
</dbReference>
<dbReference type="PANTHER" id="PTHR30231">
    <property type="entry name" value="DNA POLYMERASE III SUBUNIT EPSILON"/>
    <property type="match status" value="1"/>
</dbReference>
<keyword evidence="4" id="KW-1185">Reference proteome</keyword>
<dbReference type="GO" id="GO:0003676">
    <property type="term" value="F:nucleic acid binding"/>
    <property type="evidence" value="ECO:0007669"/>
    <property type="project" value="InterPro"/>
</dbReference>
<dbReference type="OrthoDB" id="9803913at2"/>
<evidence type="ECO:0000256" key="1">
    <source>
        <dbReference type="SAM" id="MobiDB-lite"/>
    </source>
</evidence>
<dbReference type="SMART" id="SM00479">
    <property type="entry name" value="EXOIII"/>
    <property type="match status" value="1"/>
</dbReference>
<accession>A0A417YX28</accession>
<dbReference type="GO" id="GO:0045004">
    <property type="term" value="P:DNA replication proofreading"/>
    <property type="evidence" value="ECO:0007669"/>
    <property type="project" value="TreeGrafter"/>
</dbReference>
<dbReference type="EMBL" id="QWEG01000003">
    <property type="protein sequence ID" value="RHW42079.1"/>
    <property type="molecule type" value="Genomic_DNA"/>
</dbReference>
<dbReference type="GO" id="GO:0008408">
    <property type="term" value="F:3'-5' exonuclease activity"/>
    <property type="evidence" value="ECO:0007669"/>
    <property type="project" value="TreeGrafter"/>
</dbReference>
<feature type="region of interest" description="Disordered" evidence="1">
    <location>
        <begin position="195"/>
        <end position="218"/>
    </location>
</feature>
<dbReference type="InterPro" id="IPR013520">
    <property type="entry name" value="Ribonucl_H"/>
</dbReference>
<evidence type="ECO:0000259" key="2">
    <source>
        <dbReference type="SMART" id="SM00479"/>
    </source>
</evidence>
<dbReference type="AlphaFoldDB" id="A0A417YX28"/>
<sequence length="218" mass="24995">MSIRLKTGLLADTETTGLKPGSDEIFELGLILFSYNEETGEIVDTLEEAEFLREPLSAAALRNYPGAYRVHGIPFDHVAGKVFDDSKIKKMFSYSDTILAHNASFDRSFLYHMYPEVNDLKWYCTMRNIPWKKYGFQSGSLLSLLKAHGISGTQQHRAMDDIIQLMALLKQPNHEGFPYLREVMQKKPMKKYEPSARASGYRNWQSSKPMKTVPFEQN</sequence>
<proteinExistence type="predicted"/>
<gene>
    <name evidence="3" type="ORF">D1B31_05425</name>
</gene>
<dbReference type="SUPFAM" id="SSF53098">
    <property type="entry name" value="Ribonuclease H-like"/>
    <property type="match status" value="1"/>
</dbReference>
<dbReference type="Gene3D" id="3.30.420.10">
    <property type="entry name" value="Ribonuclease H-like superfamily/Ribonuclease H"/>
    <property type="match status" value="1"/>
</dbReference>
<dbReference type="InterPro" id="IPR036397">
    <property type="entry name" value="RNaseH_sf"/>
</dbReference>
<name>A0A417YX28_9BACI</name>
<dbReference type="GO" id="GO:0005829">
    <property type="term" value="C:cytosol"/>
    <property type="evidence" value="ECO:0007669"/>
    <property type="project" value="TreeGrafter"/>
</dbReference>
<organism evidence="3 4">
    <name type="scientific">Neobacillus notoginsengisoli</name>
    <dbReference type="NCBI Taxonomy" id="1578198"/>
    <lineage>
        <taxon>Bacteria</taxon>
        <taxon>Bacillati</taxon>
        <taxon>Bacillota</taxon>
        <taxon>Bacilli</taxon>
        <taxon>Bacillales</taxon>
        <taxon>Bacillaceae</taxon>
        <taxon>Neobacillus</taxon>
    </lineage>
</organism>
<evidence type="ECO:0000313" key="3">
    <source>
        <dbReference type="EMBL" id="RHW42079.1"/>
    </source>
</evidence>
<dbReference type="Pfam" id="PF00929">
    <property type="entry name" value="RNase_T"/>
    <property type="match status" value="1"/>
</dbReference>
<dbReference type="PANTHER" id="PTHR30231:SF37">
    <property type="entry name" value="EXODEOXYRIBONUCLEASE 10"/>
    <property type="match status" value="1"/>
</dbReference>
<reference evidence="3 4" key="1">
    <citation type="journal article" date="2017" name="Int. J. Syst. Evol. Microbiol.">
        <title>Bacillus notoginsengisoli sp. nov., a novel bacterium isolated from the rhizosphere of Panax notoginseng.</title>
        <authorList>
            <person name="Zhang M.Y."/>
            <person name="Cheng J."/>
            <person name="Cai Y."/>
            <person name="Zhang T.Y."/>
            <person name="Wu Y.Y."/>
            <person name="Manikprabhu D."/>
            <person name="Li W.J."/>
            <person name="Zhang Y.X."/>
        </authorList>
    </citation>
    <scope>NUCLEOTIDE SEQUENCE [LARGE SCALE GENOMIC DNA]</scope>
    <source>
        <strain evidence="3 4">JCM 30743</strain>
    </source>
</reference>